<keyword evidence="3 6" id="KW-0547">Nucleotide-binding</keyword>
<dbReference type="InterPro" id="IPR029056">
    <property type="entry name" value="Ribokinase-like"/>
</dbReference>
<evidence type="ECO:0000259" key="7">
    <source>
        <dbReference type="Pfam" id="PF00294"/>
    </source>
</evidence>
<keyword evidence="6" id="KW-0423">Lactose metabolism</keyword>
<keyword evidence="9" id="KW-1185">Reference proteome</keyword>
<dbReference type="InterPro" id="IPR017583">
    <property type="entry name" value="Tagatose/fructose_Pkinase"/>
</dbReference>
<comment type="catalytic activity">
    <reaction evidence="6">
        <text>D-tagatofuranose 6-phosphate + ATP = D-tagatofuranose 1,6-bisphosphate + ADP + H(+)</text>
        <dbReference type="Rhea" id="RHEA:12420"/>
        <dbReference type="ChEBI" id="CHEBI:15378"/>
        <dbReference type="ChEBI" id="CHEBI:30616"/>
        <dbReference type="ChEBI" id="CHEBI:58694"/>
        <dbReference type="ChEBI" id="CHEBI:58695"/>
        <dbReference type="ChEBI" id="CHEBI:456216"/>
        <dbReference type="EC" id="2.7.1.144"/>
    </reaction>
</comment>
<gene>
    <name evidence="8" type="ordered locus">Clole_2195</name>
</gene>
<evidence type="ECO:0000313" key="9">
    <source>
        <dbReference type="Proteomes" id="UP000008467"/>
    </source>
</evidence>
<organism evidence="8 9">
    <name type="scientific">Cellulosilyticum lentocellum (strain ATCC 49066 / DSM 5427 / NCIMB 11756 / RHM5)</name>
    <name type="common">Clostridium lentocellum</name>
    <dbReference type="NCBI Taxonomy" id="642492"/>
    <lineage>
        <taxon>Bacteria</taxon>
        <taxon>Bacillati</taxon>
        <taxon>Bacillota</taxon>
        <taxon>Clostridia</taxon>
        <taxon>Lachnospirales</taxon>
        <taxon>Cellulosilyticaceae</taxon>
        <taxon>Cellulosilyticum</taxon>
    </lineage>
</organism>
<dbReference type="RefSeq" id="WP_013657202.1">
    <property type="nucleotide sequence ID" value="NC_015275.1"/>
</dbReference>
<dbReference type="Pfam" id="PF00294">
    <property type="entry name" value="PfkB"/>
    <property type="match status" value="1"/>
</dbReference>
<dbReference type="EC" id="2.7.1.144" evidence="6"/>
<proteinExistence type="inferred from homology"/>
<comment type="similarity">
    <text evidence="1">Belongs to the carbohydrate kinase pfkB family.</text>
</comment>
<protein>
    <recommendedName>
        <fullName evidence="6">Tagatose-6-phosphate kinase</fullName>
        <ecNumber evidence="6">2.7.1.144</ecNumber>
    </recommendedName>
</protein>
<dbReference type="PANTHER" id="PTHR46566:SF1">
    <property type="entry name" value="1-PHOSPHOFRUCTOKINASE"/>
    <property type="match status" value="1"/>
</dbReference>
<evidence type="ECO:0000313" key="8">
    <source>
        <dbReference type="EMBL" id="ADZ83908.1"/>
    </source>
</evidence>
<comment type="pathway">
    <text evidence="6">Carbohydrate metabolism; D-tagatose 6-phosphate degradation; D-glyceraldehyde 3-phosphate and glycerone phosphate from D-tagatose 6-phosphate: step 1/2.</text>
</comment>
<dbReference type="Gene3D" id="3.40.1190.20">
    <property type="match status" value="1"/>
</dbReference>
<comment type="similarity">
    <text evidence="6">Belongs to the carbohydrate kinase PfkB family. LacC subfamily.</text>
</comment>
<dbReference type="GO" id="GO:0009024">
    <property type="term" value="F:tagatose-6-phosphate kinase activity"/>
    <property type="evidence" value="ECO:0007669"/>
    <property type="project" value="UniProtKB-EC"/>
</dbReference>
<dbReference type="InterPro" id="IPR011611">
    <property type="entry name" value="PfkB_dom"/>
</dbReference>
<dbReference type="GO" id="GO:0008443">
    <property type="term" value="F:phosphofructokinase activity"/>
    <property type="evidence" value="ECO:0007669"/>
    <property type="project" value="TreeGrafter"/>
</dbReference>
<dbReference type="HOGENOM" id="CLU_890516_0_0_9"/>
<evidence type="ECO:0000256" key="3">
    <source>
        <dbReference type="ARBA" id="ARBA00022741"/>
    </source>
</evidence>
<keyword evidence="2 6" id="KW-0808">Transferase</keyword>
<evidence type="ECO:0000256" key="6">
    <source>
        <dbReference type="PIRNR" id="PIRNR000535"/>
    </source>
</evidence>
<reference evidence="8 9" key="1">
    <citation type="journal article" date="2011" name="J. Bacteriol.">
        <title>Complete genome sequence of the cellulose-degrading bacterium Cellulosilyticum lentocellum.</title>
        <authorList>
            <consortium name="US DOE Joint Genome Institute"/>
            <person name="Miller D.A."/>
            <person name="Suen G."/>
            <person name="Bruce D."/>
            <person name="Copeland A."/>
            <person name="Cheng J.F."/>
            <person name="Detter C."/>
            <person name="Goodwin L.A."/>
            <person name="Han C.S."/>
            <person name="Hauser L.J."/>
            <person name="Land M.L."/>
            <person name="Lapidus A."/>
            <person name="Lucas S."/>
            <person name="Meincke L."/>
            <person name="Pitluck S."/>
            <person name="Tapia R."/>
            <person name="Teshima H."/>
            <person name="Woyke T."/>
            <person name="Fox B.G."/>
            <person name="Angert E.R."/>
            <person name="Currie C.R."/>
        </authorList>
    </citation>
    <scope>NUCLEOTIDE SEQUENCE [LARGE SCALE GENOMIC DNA]</scope>
    <source>
        <strain evidence="9">ATCC 49066 / DSM 5427 / NCIMB 11756 / RHM5</strain>
    </source>
</reference>
<dbReference type="eggNOG" id="COG1105">
    <property type="taxonomic scope" value="Bacteria"/>
</dbReference>
<dbReference type="UniPathway" id="UPA00704">
    <property type="reaction ID" value="UER00715"/>
</dbReference>
<accession>F2JRI7</accession>
<keyword evidence="5 6" id="KW-0067">ATP-binding</keyword>
<dbReference type="KEGG" id="cle:Clole_2195"/>
<evidence type="ECO:0000256" key="1">
    <source>
        <dbReference type="ARBA" id="ARBA00005380"/>
    </source>
</evidence>
<dbReference type="SUPFAM" id="SSF53613">
    <property type="entry name" value="Ribokinase-like"/>
    <property type="match status" value="1"/>
</dbReference>
<dbReference type="STRING" id="642492.Clole_2195"/>
<dbReference type="Proteomes" id="UP000008467">
    <property type="component" value="Chromosome"/>
</dbReference>
<dbReference type="PANTHER" id="PTHR46566">
    <property type="entry name" value="1-PHOSPHOFRUCTOKINASE-RELATED"/>
    <property type="match status" value="1"/>
</dbReference>
<dbReference type="PIRSF" id="PIRSF000535">
    <property type="entry name" value="1PFK/6PFK/LacC"/>
    <property type="match status" value="1"/>
</dbReference>
<dbReference type="EMBL" id="CP002582">
    <property type="protein sequence ID" value="ADZ83908.1"/>
    <property type="molecule type" value="Genomic_DNA"/>
</dbReference>
<feature type="domain" description="Carbohydrate kinase PfkB" evidence="7">
    <location>
        <begin position="43"/>
        <end position="292"/>
    </location>
</feature>
<evidence type="ECO:0000256" key="4">
    <source>
        <dbReference type="ARBA" id="ARBA00022777"/>
    </source>
</evidence>
<dbReference type="GO" id="GO:0005524">
    <property type="term" value="F:ATP binding"/>
    <property type="evidence" value="ECO:0007669"/>
    <property type="project" value="UniProtKB-KW"/>
</dbReference>
<evidence type="ECO:0000256" key="5">
    <source>
        <dbReference type="ARBA" id="ARBA00022840"/>
    </source>
</evidence>
<name>F2JRI7_CELLD</name>
<dbReference type="AlphaFoldDB" id="F2JRI7"/>
<evidence type="ECO:0000256" key="2">
    <source>
        <dbReference type="ARBA" id="ARBA00022679"/>
    </source>
</evidence>
<keyword evidence="4" id="KW-0418">Kinase</keyword>
<dbReference type="GO" id="GO:0005988">
    <property type="term" value="P:lactose metabolic process"/>
    <property type="evidence" value="ECO:0007669"/>
    <property type="project" value="UniProtKB-KW"/>
</dbReference>
<sequence length="312" mass="35305">MIITITPFPSIEYIYGIEEFTPNCQISSKNVSLNVLSKGVYSAQMMKVLQEEPILLSSFGGFAGKSIKHYLDKAKVKSDIVWTDYETPHQVKITLSTSSDYYAICSEEDFAIEKELLKLSYKLKTHIKKVSTLVLSGRLPHGQNPQIYKEWVKEAKAHNVKTLVSTGQKEVLDFVLEEKPYALMFTLSQLKELGYDISNIETILDQLLPLFEHGIHYIGVYLKEKGALMLSKHKYCLVESPFLPINKNNTAASGAFLGAFAIGINRKYELERFSKLCLCAASAANSNVNYQICTRKDVESRLKKTKIKQLIR</sequence>
<dbReference type="GO" id="GO:0005829">
    <property type="term" value="C:cytosol"/>
    <property type="evidence" value="ECO:0007669"/>
    <property type="project" value="TreeGrafter"/>
</dbReference>
<dbReference type="GO" id="GO:2001059">
    <property type="term" value="P:D-tagatose 6-phosphate catabolic process"/>
    <property type="evidence" value="ECO:0007669"/>
    <property type="project" value="UniProtKB-UniPathway"/>
</dbReference>